<protein>
    <submittedName>
        <fullName evidence="1">Uncharacterized protein</fullName>
    </submittedName>
</protein>
<dbReference type="OrthoDB" id="5861309at2759"/>
<accession>A0A8S1EQW4</accession>
<dbReference type="EMBL" id="CADEPM010000003">
    <property type="protein sequence ID" value="CAB3403552.1"/>
    <property type="molecule type" value="Genomic_DNA"/>
</dbReference>
<dbReference type="PANTHER" id="PTHR14540">
    <property type="entry name" value="INTEGRATOR COMPLEX SUBUNIT 15"/>
    <property type="match status" value="1"/>
</dbReference>
<proteinExistence type="predicted"/>
<comment type="caution">
    <text evidence="1">The sequence shown here is derived from an EMBL/GenBank/DDBJ whole genome shotgun (WGS) entry which is preliminary data.</text>
</comment>
<evidence type="ECO:0000313" key="1">
    <source>
        <dbReference type="EMBL" id="CAB3403552.1"/>
    </source>
</evidence>
<dbReference type="InterPro" id="IPR027844">
    <property type="entry name" value="INTS15"/>
</dbReference>
<gene>
    <name evidence="1" type="ORF">CBOVIS_LOCUS6014</name>
</gene>
<dbReference type="Pfam" id="PF14964">
    <property type="entry name" value="INTS15"/>
    <property type="match status" value="1"/>
</dbReference>
<organism evidence="1 2">
    <name type="scientific">Caenorhabditis bovis</name>
    <dbReference type="NCBI Taxonomy" id="2654633"/>
    <lineage>
        <taxon>Eukaryota</taxon>
        <taxon>Metazoa</taxon>
        <taxon>Ecdysozoa</taxon>
        <taxon>Nematoda</taxon>
        <taxon>Chromadorea</taxon>
        <taxon>Rhabditida</taxon>
        <taxon>Rhabditina</taxon>
        <taxon>Rhabditomorpha</taxon>
        <taxon>Rhabditoidea</taxon>
        <taxon>Rhabditidae</taxon>
        <taxon>Peloderinae</taxon>
        <taxon>Caenorhabditis</taxon>
    </lineage>
</organism>
<sequence length="358" mass="40820">MSRPQHPASIPTTSVSSSPFMQTAKSALGKIVKYSRQARARAQGGLIKNMEIQSMIDSEIFGIQSDRRTKLTPLQQFQLLHVLAQFFLERGEDHSKYTYFEAVFLGRENDPALHEFRMEIMLQLISFSLQFPVLQIFNHVVNYLGKINDQDEAKKFADTIVEVLTEHFVRSADNKNKVYEFLIPLEHSCAEITAVFIALAPLQIPINNPMCVVLASYLNKNLQFVLRHLRDNPYLGDNFAEKTLPKMVHHVISNTHESRTLDQLTNAICYILQRWNSTIAQGRSSSTKTEIDVIEVILDDSLPWSKRRVSLLAGAIGTTKMSKKEILNKMSKMKIPPSFFYVTDTVNHQRCENLSDTS</sequence>
<dbReference type="PANTHER" id="PTHR14540:SF2">
    <property type="entry name" value="INTEGRATOR COMPLEX SUBUNIT 15"/>
    <property type="match status" value="1"/>
</dbReference>
<reference evidence="1 2" key="1">
    <citation type="submission" date="2020-04" db="EMBL/GenBank/DDBJ databases">
        <authorList>
            <person name="Laetsch R D."/>
            <person name="Stevens L."/>
            <person name="Kumar S."/>
            <person name="Blaxter L. M."/>
        </authorList>
    </citation>
    <scope>NUCLEOTIDE SEQUENCE [LARGE SCALE GENOMIC DNA]</scope>
</reference>
<keyword evidence="2" id="KW-1185">Reference proteome</keyword>
<dbReference type="AlphaFoldDB" id="A0A8S1EQW4"/>
<dbReference type="Proteomes" id="UP000494206">
    <property type="component" value="Unassembled WGS sequence"/>
</dbReference>
<evidence type="ECO:0000313" key="2">
    <source>
        <dbReference type="Proteomes" id="UP000494206"/>
    </source>
</evidence>
<name>A0A8S1EQW4_9PELO</name>